<feature type="transmembrane region" description="Helical" evidence="1">
    <location>
        <begin position="180"/>
        <end position="207"/>
    </location>
</feature>
<feature type="domain" description="DUF6535" evidence="2">
    <location>
        <begin position="2"/>
        <end position="173"/>
    </location>
</feature>
<feature type="transmembrane region" description="Helical" evidence="1">
    <location>
        <begin position="93"/>
        <end position="115"/>
    </location>
</feature>
<feature type="non-terminal residue" evidence="3">
    <location>
        <position position="227"/>
    </location>
</feature>
<evidence type="ECO:0000313" key="3">
    <source>
        <dbReference type="EMBL" id="KIY70495.1"/>
    </source>
</evidence>
<reference evidence="3 4" key="1">
    <citation type="journal article" date="2015" name="Fungal Genet. Biol.">
        <title>Evolution of novel wood decay mechanisms in Agaricales revealed by the genome sequences of Fistulina hepatica and Cylindrobasidium torrendii.</title>
        <authorList>
            <person name="Floudas D."/>
            <person name="Held B.W."/>
            <person name="Riley R."/>
            <person name="Nagy L.G."/>
            <person name="Koehler G."/>
            <person name="Ransdell A.S."/>
            <person name="Younus H."/>
            <person name="Chow J."/>
            <person name="Chiniquy J."/>
            <person name="Lipzen A."/>
            <person name="Tritt A."/>
            <person name="Sun H."/>
            <person name="Haridas S."/>
            <person name="LaButti K."/>
            <person name="Ohm R.A."/>
            <person name="Kues U."/>
            <person name="Blanchette R.A."/>
            <person name="Grigoriev I.V."/>
            <person name="Minto R.E."/>
            <person name="Hibbett D.S."/>
        </authorList>
    </citation>
    <scope>NUCLEOTIDE SEQUENCE [LARGE SCALE GENOMIC DNA]</scope>
    <source>
        <strain evidence="3 4">FP15055 ss-10</strain>
    </source>
</reference>
<evidence type="ECO:0000313" key="4">
    <source>
        <dbReference type="Proteomes" id="UP000054007"/>
    </source>
</evidence>
<accession>A0A0D7BJS5</accession>
<keyword evidence="1" id="KW-0812">Transmembrane</keyword>
<evidence type="ECO:0000256" key="1">
    <source>
        <dbReference type="SAM" id="Phobius"/>
    </source>
</evidence>
<gene>
    <name evidence="3" type="ORF">CYLTODRAFT_325308</name>
</gene>
<evidence type="ECO:0000259" key="2">
    <source>
        <dbReference type="Pfam" id="PF20153"/>
    </source>
</evidence>
<keyword evidence="4" id="KW-1185">Reference proteome</keyword>
<dbReference type="EMBL" id="KN880467">
    <property type="protein sequence ID" value="KIY70495.1"/>
    <property type="molecule type" value="Genomic_DNA"/>
</dbReference>
<feature type="transmembrane region" description="Helical" evidence="1">
    <location>
        <begin position="20"/>
        <end position="41"/>
    </location>
</feature>
<feature type="transmembrane region" description="Helical" evidence="1">
    <location>
        <begin position="154"/>
        <end position="174"/>
    </location>
</feature>
<dbReference type="AlphaFoldDB" id="A0A0D7BJS5"/>
<sequence length="227" mass="25489">MVDKLDEDMCKSWREEIDTLLVFTGLFSAVVTAFTVFTLPWTQEEGPDDTYLLLHRISIQLQPLNPDVAVLPIPNATANSPIDLHVTRLVNSLWLASLSLALSASMICILCKQWINSFKNASNRDPLTSLAIRHVRFQGIQVFYLPQTISSLSLILQAALGLFVIGLCTLVWELDRACAVVLITLSCMVAAFYLFTTFFPVIQYLFIISKRTFDTLPSQCPWKSPQS</sequence>
<dbReference type="STRING" id="1314674.A0A0D7BJS5"/>
<dbReference type="OrthoDB" id="3235960at2759"/>
<name>A0A0D7BJS5_9AGAR</name>
<organism evidence="3 4">
    <name type="scientific">Cylindrobasidium torrendii FP15055 ss-10</name>
    <dbReference type="NCBI Taxonomy" id="1314674"/>
    <lineage>
        <taxon>Eukaryota</taxon>
        <taxon>Fungi</taxon>
        <taxon>Dikarya</taxon>
        <taxon>Basidiomycota</taxon>
        <taxon>Agaricomycotina</taxon>
        <taxon>Agaricomycetes</taxon>
        <taxon>Agaricomycetidae</taxon>
        <taxon>Agaricales</taxon>
        <taxon>Marasmiineae</taxon>
        <taxon>Physalacriaceae</taxon>
        <taxon>Cylindrobasidium</taxon>
    </lineage>
</organism>
<dbReference type="InterPro" id="IPR045338">
    <property type="entry name" value="DUF6535"/>
</dbReference>
<protein>
    <recommendedName>
        <fullName evidence="2">DUF6535 domain-containing protein</fullName>
    </recommendedName>
</protein>
<keyword evidence="1" id="KW-1133">Transmembrane helix</keyword>
<dbReference type="Pfam" id="PF20153">
    <property type="entry name" value="DUF6535"/>
    <property type="match status" value="1"/>
</dbReference>
<proteinExistence type="predicted"/>
<keyword evidence="1" id="KW-0472">Membrane</keyword>
<dbReference type="Proteomes" id="UP000054007">
    <property type="component" value="Unassembled WGS sequence"/>
</dbReference>